<evidence type="ECO:0000313" key="2">
    <source>
        <dbReference type="Proteomes" id="UP000290288"/>
    </source>
</evidence>
<accession>A0A4Q2DHA6</accession>
<dbReference type="STRING" id="2316362.A0A4Q2DHA6"/>
<reference evidence="1 2" key="1">
    <citation type="submission" date="2019-01" db="EMBL/GenBank/DDBJ databases">
        <title>Draft genome sequence of Psathyrella aberdarensis IHI B618.</title>
        <authorList>
            <person name="Buettner E."/>
            <person name="Kellner H."/>
        </authorList>
    </citation>
    <scope>NUCLEOTIDE SEQUENCE [LARGE SCALE GENOMIC DNA]</scope>
    <source>
        <strain evidence="1 2">IHI B618</strain>
    </source>
</reference>
<gene>
    <name evidence="1" type="ORF">EST38_g7371</name>
</gene>
<sequence length="228" mass="25087">PAKRLKPLVPPALPAVAAPRKELRTISSTHIARSTDIQTGHGRAELASILSAAEPAPTIETRGIELSPEKRDKGKAKHVRSGLASCASNYFNYSNTSLSLWRKGMERHSTTPDMQARIIKVLVVPHPTLPISGVALCEIKSPYRTKELRKILFSFSSNQASQLHAFKPGLWVSIWKPWQTAKLSQADAEEPRNSLPLPASTQEVSIEDAMNLPVNDTMLICSKFIYAT</sequence>
<protein>
    <submittedName>
        <fullName evidence="1">Uncharacterized protein</fullName>
    </submittedName>
</protein>
<comment type="caution">
    <text evidence="1">The sequence shown here is derived from an EMBL/GenBank/DDBJ whole genome shotgun (WGS) entry which is preliminary data.</text>
</comment>
<feature type="non-terminal residue" evidence="1">
    <location>
        <position position="1"/>
    </location>
</feature>
<proteinExistence type="predicted"/>
<dbReference type="OrthoDB" id="3215163at2759"/>
<keyword evidence="2" id="KW-1185">Reference proteome</keyword>
<dbReference type="AlphaFoldDB" id="A0A4Q2DHA6"/>
<evidence type="ECO:0000313" key="1">
    <source>
        <dbReference type="EMBL" id="RXW18481.1"/>
    </source>
</evidence>
<organism evidence="1 2">
    <name type="scientific">Candolleomyces aberdarensis</name>
    <dbReference type="NCBI Taxonomy" id="2316362"/>
    <lineage>
        <taxon>Eukaryota</taxon>
        <taxon>Fungi</taxon>
        <taxon>Dikarya</taxon>
        <taxon>Basidiomycota</taxon>
        <taxon>Agaricomycotina</taxon>
        <taxon>Agaricomycetes</taxon>
        <taxon>Agaricomycetidae</taxon>
        <taxon>Agaricales</taxon>
        <taxon>Agaricineae</taxon>
        <taxon>Psathyrellaceae</taxon>
        <taxon>Candolleomyces</taxon>
    </lineage>
</organism>
<name>A0A4Q2DHA6_9AGAR</name>
<dbReference type="EMBL" id="SDEE01000263">
    <property type="protein sequence ID" value="RXW18481.1"/>
    <property type="molecule type" value="Genomic_DNA"/>
</dbReference>
<dbReference type="Proteomes" id="UP000290288">
    <property type="component" value="Unassembled WGS sequence"/>
</dbReference>